<feature type="domain" description="Beta-lactamase-related" evidence="1">
    <location>
        <begin position="43"/>
        <end position="128"/>
    </location>
</feature>
<dbReference type="InterPro" id="IPR050491">
    <property type="entry name" value="AmpC-like"/>
</dbReference>
<protein>
    <recommendedName>
        <fullName evidence="1">Beta-lactamase-related domain-containing protein</fullName>
    </recommendedName>
</protein>
<dbReference type="Pfam" id="PF00144">
    <property type="entry name" value="Beta-lactamase"/>
    <property type="match status" value="1"/>
</dbReference>
<reference evidence="2" key="1">
    <citation type="journal article" date="2014" name="Front. Microbiol.">
        <title>High frequency of phylogenetically diverse reductive dehalogenase-homologous genes in deep subseafloor sedimentary metagenomes.</title>
        <authorList>
            <person name="Kawai M."/>
            <person name="Futagami T."/>
            <person name="Toyoda A."/>
            <person name="Takaki Y."/>
            <person name="Nishi S."/>
            <person name="Hori S."/>
            <person name="Arai W."/>
            <person name="Tsubouchi T."/>
            <person name="Morono Y."/>
            <person name="Uchiyama I."/>
            <person name="Ito T."/>
            <person name="Fujiyama A."/>
            <person name="Inagaki F."/>
            <person name="Takami H."/>
        </authorList>
    </citation>
    <scope>NUCLEOTIDE SEQUENCE</scope>
    <source>
        <strain evidence="2">Expedition CK06-06</strain>
    </source>
</reference>
<dbReference type="PANTHER" id="PTHR46825:SF9">
    <property type="entry name" value="BETA-LACTAMASE-RELATED DOMAIN-CONTAINING PROTEIN"/>
    <property type="match status" value="1"/>
</dbReference>
<dbReference type="EMBL" id="BARW01003242">
    <property type="protein sequence ID" value="GAI64986.1"/>
    <property type="molecule type" value="Genomic_DNA"/>
</dbReference>
<dbReference type="Gene3D" id="3.40.710.10">
    <property type="entry name" value="DD-peptidase/beta-lactamase superfamily"/>
    <property type="match status" value="1"/>
</dbReference>
<dbReference type="PANTHER" id="PTHR46825">
    <property type="entry name" value="D-ALANYL-D-ALANINE-CARBOXYPEPTIDASE/ENDOPEPTIDASE AMPH"/>
    <property type="match status" value="1"/>
</dbReference>
<dbReference type="InterPro" id="IPR012338">
    <property type="entry name" value="Beta-lactam/transpept-like"/>
</dbReference>
<organism evidence="2">
    <name type="scientific">marine sediment metagenome</name>
    <dbReference type="NCBI Taxonomy" id="412755"/>
    <lineage>
        <taxon>unclassified sequences</taxon>
        <taxon>metagenomes</taxon>
        <taxon>ecological metagenomes</taxon>
    </lineage>
</organism>
<proteinExistence type="predicted"/>
<dbReference type="SUPFAM" id="SSF56601">
    <property type="entry name" value="beta-lactamase/transpeptidase-like"/>
    <property type="match status" value="1"/>
</dbReference>
<accession>X1RDC7</accession>
<evidence type="ECO:0000313" key="2">
    <source>
        <dbReference type="EMBL" id="GAI64986.1"/>
    </source>
</evidence>
<sequence>MKLMGIPRCLAVLIIALVLFTAVSRADSSIDIDRLTAKLEPEIQRMMLEGRIPSATIALVHEDRIIWTGAFGYSNLWARTPAVPSTVYLIGSTFKTMSMFALLQQIEEGKFRLDDRVNHYLDDFKIQGDPPSQPVSS</sequence>
<comment type="caution">
    <text evidence="2">The sequence shown here is derived from an EMBL/GenBank/DDBJ whole genome shotgun (WGS) entry which is preliminary data.</text>
</comment>
<dbReference type="InterPro" id="IPR001466">
    <property type="entry name" value="Beta-lactam-related"/>
</dbReference>
<name>X1RDC7_9ZZZZ</name>
<evidence type="ECO:0000259" key="1">
    <source>
        <dbReference type="Pfam" id="PF00144"/>
    </source>
</evidence>
<dbReference type="AlphaFoldDB" id="X1RDC7"/>
<gene>
    <name evidence="2" type="ORF">S12H4_08399</name>
</gene>